<dbReference type="PROSITE" id="PS00061">
    <property type="entry name" value="ADH_SHORT"/>
    <property type="match status" value="1"/>
</dbReference>
<dbReference type="PRINTS" id="PR00080">
    <property type="entry name" value="SDRFAMILY"/>
</dbReference>
<dbReference type="PANTHER" id="PTHR42760">
    <property type="entry name" value="SHORT-CHAIN DEHYDROGENASES/REDUCTASES FAMILY MEMBER"/>
    <property type="match status" value="1"/>
</dbReference>
<name>A0A382PAM6_9ZZZZ</name>
<dbReference type="NCBIfam" id="NF005559">
    <property type="entry name" value="PRK07231.1"/>
    <property type="match status" value="1"/>
</dbReference>
<dbReference type="FunFam" id="3.40.50.720:FF:000173">
    <property type="entry name" value="3-oxoacyl-[acyl-carrier protein] reductase"/>
    <property type="match status" value="1"/>
</dbReference>
<protein>
    <recommendedName>
        <fullName evidence="4">2-hydroxycyclohexanecarboxyl-CoA dehydrogenase</fullName>
    </recommendedName>
</protein>
<dbReference type="GO" id="GO:0016616">
    <property type="term" value="F:oxidoreductase activity, acting on the CH-OH group of donors, NAD or NADP as acceptor"/>
    <property type="evidence" value="ECO:0007669"/>
    <property type="project" value="TreeGrafter"/>
</dbReference>
<evidence type="ECO:0000313" key="3">
    <source>
        <dbReference type="EMBL" id="SVC68931.1"/>
    </source>
</evidence>
<accession>A0A382PAM6</accession>
<dbReference type="AlphaFoldDB" id="A0A382PAM6"/>
<dbReference type="InterPro" id="IPR002347">
    <property type="entry name" value="SDR_fam"/>
</dbReference>
<comment type="similarity">
    <text evidence="1">Belongs to the short-chain dehydrogenases/reductases (SDR) family.</text>
</comment>
<dbReference type="InterPro" id="IPR036291">
    <property type="entry name" value="NAD(P)-bd_dom_sf"/>
</dbReference>
<organism evidence="3">
    <name type="scientific">marine metagenome</name>
    <dbReference type="NCBI Taxonomy" id="408172"/>
    <lineage>
        <taxon>unclassified sequences</taxon>
        <taxon>metagenomes</taxon>
        <taxon>ecological metagenomes</taxon>
    </lineage>
</organism>
<dbReference type="PANTHER" id="PTHR42760:SF133">
    <property type="entry name" value="3-OXOACYL-[ACYL-CARRIER-PROTEIN] REDUCTASE"/>
    <property type="match status" value="1"/>
</dbReference>
<dbReference type="Gene3D" id="3.40.50.720">
    <property type="entry name" value="NAD(P)-binding Rossmann-like Domain"/>
    <property type="match status" value="1"/>
</dbReference>
<dbReference type="Pfam" id="PF13561">
    <property type="entry name" value="adh_short_C2"/>
    <property type="match status" value="1"/>
</dbReference>
<sequence length="251" mass="26017">MRGLKGKKAIITGGASGIGRAICARLGEEGCQVGILDLNGAGAEETAGRICESGGHAKALTCDISDYDHVKTAVAEIENANGPSDILVNNAGWDQAARFLDTDPEFWGKVININYVGPLNMCHVIGSSMAERGSGKVINIASDAGRVGSSGEAVYAGCKGALIAFGKTLARELARRGVTVNTICPGPTDTPLLRGVDPTGKLQDALKKAIPMRRLGEPEDFPGMVAFFASEEANYITGQVISISGGLTMHG</sequence>
<reference evidence="3" key="1">
    <citation type="submission" date="2018-05" db="EMBL/GenBank/DDBJ databases">
        <authorList>
            <person name="Lanie J.A."/>
            <person name="Ng W.-L."/>
            <person name="Kazmierczak K.M."/>
            <person name="Andrzejewski T.M."/>
            <person name="Davidsen T.M."/>
            <person name="Wayne K.J."/>
            <person name="Tettelin H."/>
            <person name="Glass J.I."/>
            <person name="Rusch D."/>
            <person name="Podicherti R."/>
            <person name="Tsui H.-C.T."/>
            <person name="Winkler M.E."/>
        </authorList>
    </citation>
    <scope>NUCLEOTIDE SEQUENCE</scope>
</reference>
<dbReference type="InterPro" id="IPR020904">
    <property type="entry name" value="Sc_DH/Rdtase_CS"/>
</dbReference>
<dbReference type="SUPFAM" id="SSF51735">
    <property type="entry name" value="NAD(P)-binding Rossmann-fold domains"/>
    <property type="match status" value="1"/>
</dbReference>
<proteinExistence type="inferred from homology"/>
<evidence type="ECO:0000256" key="2">
    <source>
        <dbReference type="ARBA" id="ARBA00023002"/>
    </source>
</evidence>
<dbReference type="EMBL" id="UINC01105183">
    <property type="protein sequence ID" value="SVC68931.1"/>
    <property type="molecule type" value="Genomic_DNA"/>
</dbReference>
<dbReference type="PRINTS" id="PR00081">
    <property type="entry name" value="GDHRDH"/>
</dbReference>
<evidence type="ECO:0008006" key="4">
    <source>
        <dbReference type="Google" id="ProtNLM"/>
    </source>
</evidence>
<evidence type="ECO:0000256" key="1">
    <source>
        <dbReference type="ARBA" id="ARBA00006484"/>
    </source>
</evidence>
<gene>
    <name evidence="3" type="ORF">METZ01_LOCUS321785</name>
</gene>
<keyword evidence="2" id="KW-0560">Oxidoreductase</keyword>